<dbReference type="EMBL" id="CAFW01000086">
    <property type="protein sequence ID" value="CCE55806.1"/>
    <property type="molecule type" value="Genomic_DNA"/>
</dbReference>
<name>G7I041_9CORY</name>
<dbReference type="Proteomes" id="UP000004840">
    <property type="component" value="Unassembled WGS sequence"/>
</dbReference>
<reference evidence="1 2" key="1">
    <citation type="journal article" date="2012" name="J. Bacteriol.">
        <title>Genome Sequence of Corynebacterium casei UCMA 3821, Isolated from a Smear-Ripened Cheese.</title>
        <authorList>
            <person name="Monnet C."/>
            <person name="Loux V."/>
            <person name="Bento P."/>
            <person name="Gibrat J.F."/>
            <person name="Straub C."/>
            <person name="Bonnarme P."/>
            <person name="Landaud S."/>
            <person name="Irlinger F."/>
        </authorList>
    </citation>
    <scope>NUCLEOTIDE SEQUENCE [LARGE SCALE GENOMIC DNA]</scope>
    <source>
        <strain evidence="1 2">UCMA 3821</strain>
    </source>
</reference>
<protein>
    <submittedName>
        <fullName evidence="1">Uncharacterized protein</fullName>
    </submittedName>
</protein>
<evidence type="ECO:0000313" key="1">
    <source>
        <dbReference type="EMBL" id="CCE55806.1"/>
    </source>
</evidence>
<organism evidence="1 2">
    <name type="scientific">Corynebacterium casei UCMA 3821</name>
    <dbReference type="NCBI Taxonomy" id="1110505"/>
    <lineage>
        <taxon>Bacteria</taxon>
        <taxon>Bacillati</taxon>
        <taxon>Actinomycetota</taxon>
        <taxon>Actinomycetes</taxon>
        <taxon>Mycobacteriales</taxon>
        <taxon>Corynebacteriaceae</taxon>
        <taxon>Corynebacterium</taxon>
    </lineage>
</organism>
<gene>
    <name evidence="1" type="ORF">CCAS_11630</name>
</gene>
<proteinExistence type="predicted"/>
<evidence type="ECO:0000313" key="2">
    <source>
        <dbReference type="Proteomes" id="UP000004840"/>
    </source>
</evidence>
<sequence length="159" mass="18167">MFDKHSLKIAVDVGGAMLIPYEIDQIYEEACERSMVYRTKFHELLEVKYENELGRPVSEVVDDATLNSKSAQIADGFAYTEYVRPLIDRAIGHHENVVANSDRSTIEVLQSPTLWKVHWGIFLTDLVRRDAIRGSWPGKDELWVSYCSSISEGRGFQWG</sequence>
<dbReference type="RefSeq" id="WP_006823253.1">
    <property type="nucleotide sequence ID" value="NZ_CAFW01000086.1"/>
</dbReference>
<accession>G7I041</accession>
<dbReference type="AlphaFoldDB" id="G7I041"/>